<keyword evidence="1" id="KW-0472">Membrane</keyword>
<feature type="transmembrane region" description="Helical" evidence="1">
    <location>
        <begin position="12"/>
        <end position="31"/>
    </location>
</feature>
<sequence length="112" mass="12255">MSRVWRRLFITHAAVVVLLTTVFLVATFAAAPEDGVDIGAAVLALPLLPLGLPWSWPALSDPYQFDGLSTLPWIVVTFGPAMLNVLLHGVALMVVSRIRRRRPGDRLVSPSR</sequence>
<accession>A0A1I4DKU3</accession>
<dbReference type="AlphaFoldDB" id="A0A1I4DKU3"/>
<keyword evidence="3" id="KW-1185">Reference proteome</keyword>
<dbReference type="Proteomes" id="UP000199152">
    <property type="component" value="Unassembled WGS sequence"/>
</dbReference>
<protein>
    <submittedName>
        <fullName evidence="2">Uncharacterized protein</fullName>
    </submittedName>
</protein>
<gene>
    <name evidence="2" type="ORF">SAMN04488085_104387</name>
</gene>
<evidence type="ECO:0000256" key="1">
    <source>
        <dbReference type="SAM" id="Phobius"/>
    </source>
</evidence>
<dbReference type="InParanoid" id="A0A1I4DKU3"/>
<evidence type="ECO:0000313" key="2">
    <source>
        <dbReference type="EMBL" id="SFK92656.1"/>
    </source>
</evidence>
<evidence type="ECO:0000313" key="3">
    <source>
        <dbReference type="Proteomes" id="UP000199152"/>
    </source>
</evidence>
<name>A0A1I4DKU3_9ACTN</name>
<proteinExistence type="predicted"/>
<organism evidence="2 3">
    <name type="scientific">Geodermatophilus ruber</name>
    <dbReference type="NCBI Taxonomy" id="504800"/>
    <lineage>
        <taxon>Bacteria</taxon>
        <taxon>Bacillati</taxon>
        <taxon>Actinomycetota</taxon>
        <taxon>Actinomycetes</taxon>
        <taxon>Geodermatophilales</taxon>
        <taxon>Geodermatophilaceae</taxon>
        <taxon>Geodermatophilus</taxon>
    </lineage>
</organism>
<keyword evidence="1" id="KW-1133">Transmembrane helix</keyword>
<reference evidence="2 3" key="1">
    <citation type="submission" date="2016-10" db="EMBL/GenBank/DDBJ databases">
        <authorList>
            <person name="de Groot N.N."/>
        </authorList>
    </citation>
    <scope>NUCLEOTIDE SEQUENCE [LARGE SCALE GENOMIC DNA]</scope>
    <source>
        <strain evidence="2 3">DSM 45317</strain>
    </source>
</reference>
<feature type="transmembrane region" description="Helical" evidence="1">
    <location>
        <begin position="38"/>
        <end position="59"/>
    </location>
</feature>
<dbReference type="STRING" id="504800.SAMN04488085_104387"/>
<keyword evidence="1" id="KW-0812">Transmembrane</keyword>
<dbReference type="EMBL" id="FOSW01000004">
    <property type="protein sequence ID" value="SFK92656.1"/>
    <property type="molecule type" value="Genomic_DNA"/>
</dbReference>
<feature type="transmembrane region" description="Helical" evidence="1">
    <location>
        <begin position="71"/>
        <end position="95"/>
    </location>
</feature>